<evidence type="ECO:0000313" key="3">
    <source>
        <dbReference type="Proteomes" id="UP000249340"/>
    </source>
</evidence>
<dbReference type="AlphaFoldDB" id="A0A345SXE4"/>
<evidence type="ECO:0000259" key="1">
    <source>
        <dbReference type="Pfam" id="PF11706"/>
    </source>
</evidence>
<name>A0A345SXE4_9ACTN</name>
<organism evidence="2 3">
    <name type="scientific">Peterkaempfera bronchialis</name>
    <dbReference type="NCBI Taxonomy" id="2126346"/>
    <lineage>
        <taxon>Bacteria</taxon>
        <taxon>Bacillati</taxon>
        <taxon>Actinomycetota</taxon>
        <taxon>Actinomycetes</taxon>
        <taxon>Kitasatosporales</taxon>
        <taxon>Streptomycetaceae</taxon>
        <taxon>Peterkaempfera</taxon>
    </lineage>
</organism>
<protein>
    <recommendedName>
        <fullName evidence="1">Zinc finger CGNR domain-containing protein</fullName>
    </recommendedName>
</protein>
<feature type="domain" description="Zinc finger CGNR" evidence="1">
    <location>
        <begin position="146"/>
        <end position="183"/>
    </location>
</feature>
<dbReference type="Proteomes" id="UP000249340">
    <property type="component" value="Chromosome"/>
</dbReference>
<dbReference type="KEGG" id="stri:C7M71_014100"/>
<gene>
    <name evidence="2" type="ORF">C7M71_014100</name>
</gene>
<evidence type="ECO:0000313" key="2">
    <source>
        <dbReference type="EMBL" id="AXI78399.1"/>
    </source>
</evidence>
<dbReference type="InterPro" id="IPR021005">
    <property type="entry name" value="Znf_CGNR"/>
</dbReference>
<accession>A0A345SXE4</accession>
<dbReference type="SUPFAM" id="SSF160904">
    <property type="entry name" value="Jann2411-like"/>
    <property type="match status" value="1"/>
</dbReference>
<dbReference type="InterPro" id="IPR023286">
    <property type="entry name" value="ABATE_dom_sf"/>
</dbReference>
<dbReference type="Pfam" id="PF07336">
    <property type="entry name" value="ABATE"/>
    <property type="match status" value="1"/>
</dbReference>
<dbReference type="OrthoDB" id="3211108at2"/>
<dbReference type="Gene3D" id="1.10.3300.10">
    <property type="entry name" value="Jann2411-like domain"/>
    <property type="match status" value="1"/>
</dbReference>
<keyword evidence="3" id="KW-1185">Reference proteome</keyword>
<dbReference type="PANTHER" id="PTHR35525:SF3">
    <property type="entry name" value="BLL6575 PROTEIN"/>
    <property type="match status" value="1"/>
</dbReference>
<sequence length="197" mass="21194">MLTPAPGEDKSVALAMVNTKQRGPDGVVDRLATGPEAAEWLRSHGLVAEPGVRIGEPEVVRLAELRAAIRDLFTAQADCRTPAPDSVAAVNAAAAAQPAAPQVDWADVGRPSRRWRSARPGGLEAGMADLAWDAIDVVCGEKGAMLRRCEAHGCVRIFLREHARRRWCSTTCGDRVRAARHHRAQQAAAEGVHRFAD</sequence>
<reference evidence="3" key="1">
    <citation type="submission" date="2018-07" db="EMBL/GenBank/DDBJ databases">
        <title>Streptacidiphilus bronchialis DSM 106435 chromosome.</title>
        <authorList>
            <person name="Batra D."/>
            <person name="Gulvik C.A."/>
        </authorList>
    </citation>
    <scope>NUCLEOTIDE SEQUENCE [LARGE SCALE GENOMIC DNA]</scope>
    <source>
        <strain evidence="3">DSM 106435</strain>
    </source>
</reference>
<dbReference type="InterPro" id="IPR010852">
    <property type="entry name" value="ABATE"/>
</dbReference>
<dbReference type="PANTHER" id="PTHR35525">
    <property type="entry name" value="BLL6575 PROTEIN"/>
    <property type="match status" value="1"/>
</dbReference>
<proteinExistence type="predicted"/>
<dbReference type="Pfam" id="PF11706">
    <property type="entry name" value="zf-CGNR"/>
    <property type="match status" value="1"/>
</dbReference>
<dbReference type="EMBL" id="CP031264">
    <property type="protein sequence ID" value="AXI78399.1"/>
    <property type="molecule type" value="Genomic_DNA"/>
</dbReference>